<feature type="transmembrane region" description="Helical" evidence="1">
    <location>
        <begin position="173"/>
        <end position="193"/>
    </location>
</feature>
<evidence type="ECO:0000313" key="3">
    <source>
        <dbReference type="EMBL" id="SFQ38303.1"/>
    </source>
</evidence>
<keyword evidence="4" id="KW-1185">Reference proteome</keyword>
<gene>
    <name evidence="3" type="ORF">SAMN04515674_116120</name>
</gene>
<dbReference type="PROSITE" id="PS51257">
    <property type="entry name" value="PROKAR_LIPOPROTEIN"/>
    <property type="match status" value="1"/>
</dbReference>
<name>A0A1I5Y287_9BACT</name>
<keyword evidence="3" id="KW-0418">Kinase</keyword>
<keyword evidence="1" id="KW-0472">Membrane</keyword>
<feature type="domain" description="Signal transduction histidine kinase internal region" evidence="2">
    <location>
        <begin position="375"/>
        <end position="449"/>
    </location>
</feature>
<accession>A0A1I5Y287</accession>
<dbReference type="Pfam" id="PF06580">
    <property type="entry name" value="His_kinase"/>
    <property type="match status" value="1"/>
</dbReference>
<evidence type="ECO:0000256" key="1">
    <source>
        <dbReference type="SAM" id="Phobius"/>
    </source>
</evidence>
<dbReference type="EMBL" id="FOXH01000016">
    <property type="protein sequence ID" value="SFQ38303.1"/>
    <property type="molecule type" value="Genomic_DNA"/>
</dbReference>
<feature type="transmembrane region" description="Helical" evidence="1">
    <location>
        <begin position="316"/>
        <end position="334"/>
    </location>
</feature>
<evidence type="ECO:0000259" key="2">
    <source>
        <dbReference type="Pfam" id="PF06580"/>
    </source>
</evidence>
<dbReference type="GO" id="GO:0000155">
    <property type="term" value="F:phosphorelay sensor kinase activity"/>
    <property type="evidence" value="ECO:0007669"/>
    <property type="project" value="InterPro"/>
</dbReference>
<dbReference type="RefSeq" id="WP_092019241.1">
    <property type="nucleotide sequence ID" value="NZ_FOXH01000016.1"/>
</dbReference>
<keyword evidence="1" id="KW-0812">Transmembrane</keyword>
<dbReference type="GO" id="GO:0016020">
    <property type="term" value="C:membrane"/>
    <property type="evidence" value="ECO:0007669"/>
    <property type="project" value="InterPro"/>
</dbReference>
<dbReference type="Proteomes" id="UP000199306">
    <property type="component" value="Unassembled WGS sequence"/>
</dbReference>
<keyword evidence="1" id="KW-1133">Transmembrane helix</keyword>
<evidence type="ECO:0000313" key="4">
    <source>
        <dbReference type="Proteomes" id="UP000199306"/>
    </source>
</evidence>
<dbReference type="PANTHER" id="PTHR34220:SF7">
    <property type="entry name" value="SENSOR HISTIDINE KINASE YPDA"/>
    <property type="match status" value="1"/>
</dbReference>
<proteinExistence type="predicted"/>
<dbReference type="PANTHER" id="PTHR34220">
    <property type="entry name" value="SENSOR HISTIDINE KINASE YPDA"/>
    <property type="match status" value="1"/>
</dbReference>
<feature type="transmembrane region" description="Helical" evidence="1">
    <location>
        <begin position="340"/>
        <end position="357"/>
    </location>
</feature>
<dbReference type="STRING" id="1079859.SAMN04515674_116120"/>
<reference evidence="3 4" key="1">
    <citation type="submission" date="2016-10" db="EMBL/GenBank/DDBJ databases">
        <authorList>
            <person name="de Groot N.N."/>
        </authorList>
    </citation>
    <scope>NUCLEOTIDE SEQUENCE [LARGE SCALE GENOMIC DNA]</scope>
    <source>
        <strain evidence="4">E92,LMG 26720,CCM 7988</strain>
    </source>
</reference>
<feature type="transmembrane region" description="Helical" evidence="1">
    <location>
        <begin position="265"/>
        <end position="281"/>
    </location>
</feature>
<dbReference type="OrthoDB" id="625140at2"/>
<dbReference type="AlphaFoldDB" id="A0A1I5Y287"/>
<dbReference type="InterPro" id="IPR050640">
    <property type="entry name" value="Bact_2-comp_sensor_kinase"/>
</dbReference>
<sequence>MFTTKGFRTVLYLCMTFIAASCKLDNFQKTEGAKLKTGDNPAWAAKDFDDHHWLSANGINGKTVLWLRFHIKVDSALRPYKALGMEAISLGSFDAFWDGVKVGENGKIGKSKTEEIPGKHRSYFLIPDSLATQGNHIIALRVSNFYALNNYSFYNVIVADYFSLARNALISTLWMHLLGGAYFVGALYYLFLFLNKRKEYSFLSFSIICFLFFGLIMLEYSGRYLLYPYYFQTIRLELIGIFTFILSFLIPHFFTMQFSFPTKRFYLWMLFFILAGIYGWYFKRYDLTAHLMSLTMWIASFIVVSYAVVQKKKGSTVVFCGILLSGVLAVLIYYDYSLFISFTIIIFCMLYLLSLRIKEIENAYHSSQMLSSRLEAELLKKSIQPHFLMNTLTSLIDWVEESPRQGVIFIEALAGEFEIFSKISTLKLIPVEQEIQLCKSHLAVMKFRKEIDYIWEDSGIDPSEMTPPGLIHTALENGVTHSQALADGSIRFRLSFEKSKDFKQYQLTTTAQNRPKTSEKQAGTGIRYMEARLRESYDSDWELHSESMENGWQTTIKIYKKS</sequence>
<dbReference type="InterPro" id="IPR010559">
    <property type="entry name" value="Sig_transdc_His_kin_internal"/>
</dbReference>
<keyword evidence="3" id="KW-0808">Transferase</keyword>
<feature type="transmembrane region" description="Helical" evidence="1">
    <location>
        <begin position="200"/>
        <end position="218"/>
    </location>
</feature>
<feature type="transmembrane region" description="Helical" evidence="1">
    <location>
        <begin position="238"/>
        <end position="258"/>
    </location>
</feature>
<feature type="transmembrane region" description="Helical" evidence="1">
    <location>
        <begin position="287"/>
        <end position="309"/>
    </location>
</feature>
<organism evidence="3 4">
    <name type="scientific">Pseudarcicella hirudinis</name>
    <dbReference type="NCBI Taxonomy" id="1079859"/>
    <lineage>
        <taxon>Bacteria</taxon>
        <taxon>Pseudomonadati</taxon>
        <taxon>Bacteroidota</taxon>
        <taxon>Cytophagia</taxon>
        <taxon>Cytophagales</taxon>
        <taxon>Flectobacillaceae</taxon>
        <taxon>Pseudarcicella</taxon>
    </lineage>
</organism>
<protein>
    <submittedName>
        <fullName evidence="3">Sensor histidine kinase YesM</fullName>
    </submittedName>
</protein>